<feature type="domain" description="Molybdopterin-guanine dinucleotide biosynthesis protein B (MobB)" evidence="1">
    <location>
        <begin position="3"/>
        <end position="114"/>
    </location>
</feature>
<dbReference type="EMBL" id="JAGGKQ010000029">
    <property type="protein sequence ID" value="MBP1923761.1"/>
    <property type="molecule type" value="Genomic_DNA"/>
</dbReference>
<keyword evidence="3" id="KW-1185">Reference proteome</keyword>
<organism evidence="2 3">
    <name type="scientific">Halorubrum alkaliphilum</name>
    <dbReference type="NCBI Taxonomy" id="261290"/>
    <lineage>
        <taxon>Archaea</taxon>
        <taxon>Methanobacteriati</taxon>
        <taxon>Methanobacteriota</taxon>
        <taxon>Stenosarchaea group</taxon>
        <taxon>Halobacteria</taxon>
        <taxon>Halobacteriales</taxon>
        <taxon>Haloferacaceae</taxon>
        <taxon>Halorubrum</taxon>
    </lineage>
</organism>
<gene>
    <name evidence="2" type="ORF">J2751_002806</name>
</gene>
<comment type="caution">
    <text evidence="2">The sequence shown here is derived from an EMBL/GenBank/DDBJ whole genome shotgun (WGS) entry which is preliminary data.</text>
</comment>
<evidence type="ECO:0000259" key="1">
    <source>
        <dbReference type="Pfam" id="PF03205"/>
    </source>
</evidence>
<evidence type="ECO:0000313" key="3">
    <source>
        <dbReference type="Proteomes" id="UP000823588"/>
    </source>
</evidence>
<accession>A0A8T4GK44</accession>
<dbReference type="GO" id="GO:0006777">
    <property type="term" value="P:Mo-molybdopterin cofactor biosynthetic process"/>
    <property type="evidence" value="ECO:0007669"/>
    <property type="project" value="InterPro"/>
</dbReference>
<dbReference type="GO" id="GO:0005525">
    <property type="term" value="F:GTP binding"/>
    <property type="evidence" value="ECO:0007669"/>
    <property type="project" value="InterPro"/>
</dbReference>
<dbReference type="InterPro" id="IPR052539">
    <property type="entry name" value="MGD_biosynthesis_adapter"/>
</dbReference>
<dbReference type="InterPro" id="IPR027417">
    <property type="entry name" value="P-loop_NTPase"/>
</dbReference>
<dbReference type="Gene3D" id="3.40.50.300">
    <property type="entry name" value="P-loop containing nucleotide triphosphate hydrolases"/>
    <property type="match status" value="1"/>
</dbReference>
<sequence>MKVIGVAGPSDSGKTTVVERLARRLDELGTVATVKHLTHEPDVDTEGKDTARHRASGAVHTVGVTDEGEWFATGEGRDLDDILAEFDRRYEYAVVEGFSGSGLPKVVLGGRAAEGPVVATAPEADALDLDAVVSFLRDAPPYEPDTSSDRDER</sequence>
<dbReference type="SUPFAM" id="SSF52540">
    <property type="entry name" value="P-loop containing nucleoside triphosphate hydrolases"/>
    <property type="match status" value="1"/>
</dbReference>
<evidence type="ECO:0000313" key="2">
    <source>
        <dbReference type="EMBL" id="MBP1923761.1"/>
    </source>
</evidence>
<dbReference type="NCBIfam" id="TIGR00176">
    <property type="entry name" value="mobB"/>
    <property type="match status" value="1"/>
</dbReference>
<dbReference type="RefSeq" id="WP_209486810.1">
    <property type="nucleotide sequence ID" value="NZ_JAGGKQ010000029.1"/>
</dbReference>
<name>A0A8T4GK44_9EURY</name>
<protein>
    <submittedName>
        <fullName evidence="2">Molybdopterin-guanine dinucleotide biosynthesis protein MobB</fullName>
    </submittedName>
</protein>
<dbReference type="AlphaFoldDB" id="A0A8T4GK44"/>
<dbReference type="PANTHER" id="PTHR40072:SF1">
    <property type="entry name" value="MOLYBDOPTERIN-GUANINE DINUCLEOTIDE BIOSYNTHESIS ADAPTER PROTEIN"/>
    <property type="match status" value="1"/>
</dbReference>
<dbReference type="InterPro" id="IPR004435">
    <property type="entry name" value="MobB_dom"/>
</dbReference>
<reference evidence="2" key="1">
    <citation type="submission" date="2021-03" db="EMBL/GenBank/DDBJ databases">
        <title>Genomic Encyclopedia of Type Strains, Phase IV (KMG-IV): sequencing the most valuable type-strain genomes for metagenomic binning, comparative biology and taxonomic classification.</title>
        <authorList>
            <person name="Goeker M."/>
        </authorList>
    </citation>
    <scope>NUCLEOTIDE SEQUENCE</scope>
    <source>
        <strain evidence="2">DSM 23564</strain>
    </source>
</reference>
<dbReference type="OrthoDB" id="9014at2157"/>
<dbReference type="PANTHER" id="PTHR40072">
    <property type="entry name" value="MOLYBDOPTERIN-GUANINE DINUCLEOTIDE BIOSYNTHESIS ADAPTER PROTEIN-RELATED"/>
    <property type="match status" value="1"/>
</dbReference>
<proteinExistence type="predicted"/>
<dbReference type="Proteomes" id="UP000823588">
    <property type="component" value="Unassembled WGS sequence"/>
</dbReference>
<dbReference type="Pfam" id="PF03205">
    <property type="entry name" value="MobB"/>
    <property type="match status" value="1"/>
</dbReference>